<dbReference type="AlphaFoldDB" id="A0A0L6CEH8"/>
<evidence type="ECO:0000256" key="1">
    <source>
        <dbReference type="SAM" id="MobiDB-lite"/>
    </source>
</evidence>
<dbReference type="Proteomes" id="UP000037397">
    <property type="component" value="Unassembled WGS sequence"/>
</dbReference>
<dbReference type="EMBL" id="LAIR01000003">
    <property type="protein sequence ID" value="KNX35913.1"/>
    <property type="molecule type" value="Genomic_DNA"/>
</dbReference>
<keyword evidence="3" id="KW-1185">Reference proteome</keyword>
<dbReference type="Gene3D" id="1.10.10.10">
    <property type="entry name" value="Winged helix-like DNA-binding domain superfamily/Winged helix DNA-binding domain"/>
    <property type="match status" value="1"/>
</dbReference>
<evidence type="ECO:0008006" key="4">
    <source>
        <dbReference type="Google" id="ProtNLM"/>
    </source>
</evidence>
<feature type="region of interest" description="Disordered" evidence="1">
    <location>
        <begin position="1"/>
        <end position="34"/>
    </location>
</feature>
<evidence type="ECO:0000313" key="3">
    <source>
        <dbReference type="Proteomes" id="UP000037397"/>
    </source>
</evidence>
<sequence>MGRSFTCAHSRSEQETPLPRIDTLSTDDPDGRTALDRCTVPVTGALDVPAARLLATTLRAVAHADRLRVISTLHGAPATGSALAVALHVERRQMLAHLRVLRRIGVVNEPDDRGRYALVDGGLDRLARLLAHD</sequence>
<dbReference type="SUPFAM" id="SSF46785">
    <property type="entry name" value="Winged helix' DNA-binding domain"/>
    <property type="match status" value="1"/>
</dbReference>
<reference evidence="3" key="1">
    <citation type="submission" date="2015-03" db="EMBL/GenBank/DDBJ databases">
        <title>Luteipulveratus halotolerans sp. nov., a novel actinobacterium (Dermacoccaceae) from Sarawak, Malaysia.</title>
        <authorList>
            <person name="Juboi H."/>
            <person name="Basik A."/>
            <person name="Shamsul S.S."/>
            <person name="Arnold P."/>
            <person name="Schmitt E.K."/>
            <person name="Sanglier J.-J."/>
            <person name="Yeo T."/>
        </authorList>
    </citation>
    <scope>NUCLEOTIDE SEQUENCE [LARGE SCALE GENOMIC DNA]</scope>
    <source>
        <strain evidence="3">C296001</strain>
    </source>
</reference>
<organism evidence="2 3">
    <name type="scientific">Luteipulveratus halotolerans</name>
    <dbReference type="NCBI Taxonomy" id="1631356"/>
    <lineage>
        <taxon>Bacteria</taxon>
        <taxon>Bacillati</taxon>
        <taxon>Actinomycetota</taxon>
        <taxon>Actinomycetes</taxon>
        <taxon>Micrococcales</taxon>
        <taxon>Dermacoccaceae</taxon>
        <taxon>Luteipulveratus</taxon>
    </lineage>
</organism>
<proteinExistence type="predicted"/>
<dbReference type="InterPro" id="IPR036390">
    <property type="entry name" value="WH_DNA-bd_sf"/>
</dbReference>
<name>A0A0L6CEH8_9MICO</name>
<gene>
    <name evidence="2" type="ORF">VV01_21905</name>
</gene>
<evidence type="ECO:0000313" key="2">
    <source>
        <dbReference type="EMBL" id="KNX35913.1"/>
    </source>
</evidence>
<accession>A0A0L6CEH8</accession>
<protein>
    <recommendedName>
        <fullName evidence="4">HTH arsR-type domain-containing protein</fullName>
    </recommendedName>
</protein>
<comment type="caution">
    <text evidence="2">The sequence shown here is derived from an EMBL/GenBank/DDBJ whole genome shotgun (WGS) entry which is preliminary data.</text>
</comment>
<dbReference type="InterPro" id="IPR036388">
    <property type="entry name" value="WH-like_DNA-bd_sf"/>
</dbReference>